<evidence type="ECO:0000256" key="8">
    <source>
        <dbReference type="ARBA" id="ARBA00047838"/>
    </source>
</evidence>
<dbReference type="SUPFAM" id="SSF52317">
    <property type="entry name" value="Class I glutamine amidotransferase-like"/>
    <property type="match status" value="1"/>
</dbReference>
<evidence type="ECO:0000259" key="12">
    <source>
        <dbReference type="Pfam" id="PF00117"/>
    </source>
</evidence>
<comment type="function">
    <text evidence="10">IGPS catalyzes the conversion of PRFAR and glutamine to IGP, AICAR and glutamate. The HisH subunit catalyzes the hydrolysis of glutamine to glutamate and ammonia as part of the synthesis of IGP and AICAR. The resulting ammonia molecule is channeled to the active site of HisF.</text>
</comment>
<name>A0A7C2CRV9_DICTH</name>
<evidence type="ECO:0000256" key="9">
    <source>
        <dbReference type="ARBA" id="ARBA00049534"/>
    </source>
</evidence>
<dbReference type="PANTHER" id="PTHR42701">
    <property type="entry name" value="IMIDAZOLE GLYCEROL PHOSPHATE SYNTHASE SUBUNIT HISH"/>
    <property type="match status" value="1"/>
</dbReference>
<feature type="active site" evidence="10 11">
    <location>
        <position position="182"/>
    </location>
</feature>
<protein>
    <recommendedName>
        <fullName evidence="10">Imidazole glycerol phosphate synthase subunit HisH</fullName>
        <ecNumber evidence="10">4.3.2.10</ecNumber>
    </recommendedName>
    <alternativeName>
        <fullName evidence="10">IGP synthase glutaminase subunit</fullName>
        <ecNumber evidence="10">3.5.1.2</ecNumber>
    </alternativeName>
    <alternativeName>
        <fullName evidence="10">IGP synthase subunit HisH</fullName>
    </alternativeName>
    <alternativeName>
        <fullName evidence="10">ImGP synthase subunit HisH</fullName>
        <shortName evidence="10">IGPS subunit HisH</shortName>
    </alternativeName>
</protein>
<dbReference type="PROSITE" id="PS51273">
    <property type="entry name" value="GATASE_TYPE_1"/>
    <property type="match status" value="1"/>
</dbReference>
<accession>A0A7C2CRV9</accession>
<evidence type="ECO:0000256" key="2">
    <source>
        <dbReference type="ARBA" id="ARBA00011152"/>
    </source>
</evidence>
<reference evidence="13" key="1">
    <citation type="journal article" date="2020" name="mSystems">
        <title>Genome- and Community-Level Interaction Insights into Carbon Utilization and Element Cycling Functions of Hydrothermarchaeota in Hydrothermal Sediment.</title>
        <authorList>
            <person name="Zhou Z."/>
            <person name="Liu Y."/>
            <person name="Xu W."/>
            <person name="Pan J."/>
            <person name="Luo Z.H."/>
            <person name="Li M."/>
        </authorList>
    </citation>
    <scope>NUCLEOTIDE SEQUENCE [LARGE SCALE GENOMIC DNA]</scope>
    <source>
        <strain evidence="13">SpSt-70</strain>
    </source>
</reference>
<dbReference type="EC" id="3.5.1.2" evidence="10"/>
<evidence type="ECO:0000256" key="4">
    <source>
        <dbReference type="ARBA" id="ARBA00022801"/>
    </source>
</evidence>
<dbReference type="Gene3D" id="3.40.50.880">
    <property type="match status" value="1"/>
</dbReference>
<feature type="domain" description="Glutamine amidotransferase" evidence="12">
    <location>
        <begin position="6"/>
        <end position="197"/>
    </location>
</feature>
<dbReference type="EC" id="4.3.2.10" evidence="10"/>
<organism evidence="13">
    <name type="scientific">Dictyoglomus thermophilum</name>
    <dbReference type="NCBI Taxonomy" id="14"/>
    <lineage>
        <taxon>Bacteria</taxon>
        <taxon>Pseudomonadati</taxon>
        <taxon>Dictyoglomota</taxon>
        <taxon>Dictyoglomia</taxon>
        <taxon>Dictyoglomales</taxon>
        <taxon>Dictyoglomaceae</taxon>
        <taxon>Dictyoglomus</taxon>
    </lineage>
</organism>
<evidence type="ECO:0000256" key="5">
    <source>
        <dbReference type="ARBA" id="ARBA00022962"/>
    </source>
</evidence>
<dbReference type="NCBIfam" id="TIGR01855">
    <property type="entry name" value="IMP_synth_hisH"/>
    <property type="match status" value="1"/>
</dbReference>
<keyword evidence="10" id="KW-0963">Cytoplasm</keyword>
<dbReference type="InterPro" id="IPR010139">
    <property type="entry name" value="Imidazole-glycPsynth_HisH"/>
</dbReference>
<dbReference type="GO" id="GO:0004359">
    <property type="term" value="F:glutaminase activity"/>
    <property type="evidence" value="ECO:0007669"/>
    <property type="project" value="UniProtKB-EC"/>
</dbReference>
<dbReference type="CDD" id="cd01748">
    <property type="entry name" value="GATase1_IGP_Synthase"/>
    <property type="match status" value="1"/>
</dbReference>
<keyword evidence="7 10" id="KW-0456">Lyase</keyword>
<keyword evidence="3 10" id="KW-0028">Amino-acid biosynthesis</keyword>
<dbReference type="OMA" id="WVYFVHS"/>
<comment type="catalytic activity">
    <reaction evidence="9 10">
        <text>L-glutamine + H2O = L-glutamate + NH4(+)</text>
        <dbReference type="Rhea" id="RHEA:15889"/>
        <dbReference type="ChEBI" id="CHEBI:15377"/>
        <dbReference type="ChEBI" id="CHEBI:28938"/>
        <dbReference type="ChEBI" id="CHEBI:29985"/>
        <dbReference type="ChEBI" id="CHEBI:58359"/>
        <dbReference type="EC" id="3.5.1.2"/>
    </reaction>
</comment>
<dbReference type="PIRSF" id="PIRSF000495">
    <property type="entry name" value="Amidotransf_hisH"/>
    <property type="match status" value="1"/>
</dbReference>
<dbReference type="GO" id="GO:0005737">
    <property type="term" value="C:cytoplasm"/>
    <property type="evidence" value="ECO:0007669"/>
    <property type="project" value="UniProtKB-SubCell"/>
</dbReference>
<dbReference type="Pfam" id="PF00117">
    <property type="entry name" value="GATase"/>
    <property type="match status" value="1"/>
</dbReference>
<dbReference type="EMBL" id="DTDV01000005">
    <property type="protein sequence ID" value="HGK22972.1"/>
    <property type="molecule type" value="Genomic_DNA"/>
</dbReference>
<evidence type="ECO:0000256" key="6">
    <source>
        <dbReference type="ARBA" id="ARBA00023102"/>
    </source>
</evidence>
<dbReference type="PANTHER" id="PTHR42701:SF1">
    <property type="entry name" value="IMIDAZOLE GLYCEROL PHOSPHATE SYNTHASE SUBUNIT HISH"/>
    <property type="match status" value="1"/>
</dbReference>
<evidence type="ECO:0000256" key="3">
    <source>
        <dbReference type="ARBA" id="ARBA00022605"/>
    </source>
</evidence>
<proteinExistence type="inferred from homology"/>
<comment type="catalytic activity">
    <reaction evidence="8 10">
        <text>5-[(5-phospho-1-deoxy-D-ribulos-1-ylimino)methylamino]-1-(5-phospho-beta-D-ribosyl)imidazole-4-carboxamide + L-glutamine = D-erythro-1-(imidazol-4-yl)glycerol 3-phosphate + 5-amino-1-(5-phospho-beta-D-ribosyl)imidazole-4-carboxamide + L-glutamate + H(+)</text>
        <dbReference type="Rhea" id="RHEA:24793"/>
        <dbReference type="ChEBI" id="CHEBI:15378"/>
        <dbReference type="ChEBI" id="CHEBI:29985"/>
        <dbReference type="ChEBI" id="CHEBI:58278"/>
        <dbReference type="ChEBI" id="CHEBI:58359"/>
        <dbReference type="ChEBI" id="CHEBI:58475"/>
        <dbReference type="ChEBI" id="CHEBI:58525"/>
        <dbReference type="EC" id="4.3.2.10"/>
    </reaction>
</comment>
<dbReference type="UniPathway" id="UPA00031">
    <property type="reaction ID" value="UER00010"/>
</dbReference>
<comment type="subcellular location">
    <subcellularLocation>
        <location evidence="10">Cytoplasm</location>
    </subcellularLocation>
</comment>
<feature type="active site" evidence="10 11">
    <location>
        <position position="180"/>
    </location>
</feature>
<keyword evidence="4 10" id="KW-0378">Hydrolase</keyword>
<dbReference type="GO" id="GO:0000105">
    <property type="term" value="P:L-histidine biosynthetic process"/>
    <property type="evidence" value="ECO:0007669"/>
    <property type="project" value="UniProtKB-UniRule"/>
</dbReference>
<comment type="subunit">
    <text evidence="2 10">Heterodimer of HisH and HisF.</text>
</comment>
<dbReference type="GO" id="GO:0000107">
    <property type="term" value="F:imidazoleglycerol-phosphate synthase activity"/>
    <property type="evidence" value="ECO:0007669"/>
    <property type="project" value="UniProtKB-UniRule"/>
</dbReference>
<evidence type="ECO:0000313" key="13">
    <source>
        <dbReference type="EMBL" id="HGK22972.1"/>
    </source>
</evidence>
<evidence type="ECO:0000256" key="10">
    <source>
        <dbReference type="HAMAP-Rule" id="MF_00278"/>
    </source>
</evidence>
<comment type="caution">
    <text evidence="13">The sequence shown here is derived from an EMBL/GenBank/DDBJ whole genome shotgun (WGS) entry which is preliminary data.</text>
</comment>
<keyword evidence="5 10" id="KW-0315">Glutamine amidotransferase</keyword>
<gene>
    <name evidence="10 13" type="primary">hisH</name>
    <name evidence="13" type="ORF">ENU78_00745</name>
</gene>
<dbReference type="AlphaFoldDB" id="A0A7C2CRV9"/>
<comment type="pathway">
    <text evidence="1 10">Amino-acid biosynthesis; L-histidine biosynthesis; L-histidine from 5-phospho-alpha-D-ribose 1-diphosphate: step 5/9.</text>
</comment>
<keyword evidence="6 10" id="KW-0368">Histidine biosynthesis</keyword>
<dbReference type="InterPro" id="IPR017926">
    <property type="entry name" value="GATASE"/>
</dbReference>
<dbReference type="GO" id="GO:0016829">
    <property type="term" value="F:lyase activity"/>
    <property type="evidence" value="ECO:0007669"/>
    <property type="project" value="UniProtKB-KW"/>
</dbReference>
<evidence type="ECO:0000256" key="1">
    <source>
        <dbReference type="ARBA" id="ARBA00005091"/>
    </source>
</evidence>
<dbReference type="HAMAP" id="MF_00278">
    <property type="entry name" value="HisH"/>
    <property type="match status" value="1"/>
</dbReference>
<sequence>MVKVSIIDYAGGNLFSIVKAFKYIGLEPVVSGDYKDWEKSDLLVFPGQGNFSQAMIKLREDNKDVILRELLKEKYFLGICLGMQILFEESDEAPGIPGLGIFKGKVRRIPVDKIPHLGWNEVKLEKESMLFKDIPDNSFFYFVHSYYVDTEEDIVYGLTEYGVTFPSFIMKDNIVGVQYHPEKSSSKGIKFLKNFLEEIKKC</sequence>
<dbReference type="RefSeq" id="WP_012548274.1">
    <property type="nucleotide sequence ID" value="NZ_VTFL01000005.1"/>
</dbReference>
<evidence type="ECO:0000256" key="7">
    <source>
        <dbReference type="ARBA" id="ARBA00023239"/>
    </source>
</evidence>
<evidence type="ECO:0000256" key="11">
    <source>
        <dbReference type="PIRSR" id="PIRSR000495-1"/>
    </source>
</evidence>
<dbReference type="InterPro" id="IPR029062">
    <property type="entry name" value="Class_I_gatase-like"/>
</dbReference>
<feature type="active site" description="Nucleophile" evidence="10 11">
    <location>
        <position position="80"/>
    </location>
</feature>